<evidence type="ECO:0000259" key="5">
    <source>
        <dbReference type="SMART" id="SM00226"/>
    </source>
</evidence>
<sequence>MVQRVLVVCMGNICRSPTAEAVLRTKVAERGLSMEIDSAGTIGYHAGELPDPRSRAAGEARGYSFSGMRARQVIPEDFEVFDLILAADNANLRDLQAICPADYRHKVKLFMAYGRSGVTEIPDPYYGGPHGFEHVLDLVEDAAEALLDTLPIR</sequence>
<dbReference type="CDD" id="cd16343">
    <property type="entry name" value="LMWPTP"/>
    <property type="match status" value="1"/>
</dbReference>
<feature type="active site" description="Nucleophile" evidence="4">
    <location>
        <position position="9"/>
    </location>
</feature>
<protein>
    <submittedName>
        <fullName evidence="6">Protein tyrosine phosphatase</fullName>
    </submittedName>
</protein>
<dbReference type="STRING" id="320778.ABT57_01380"/>
<dbReference type="Gene3D" id="3.40.50.2300">
    <property type="match status" value="1"/>
</dbReference>
<dbReference type="PRINTS" id="PR00719">
    <property type="entry name" value="LMWPTPASE"/>
</dbReference>
<feature type="active site" evidence="4">
    <location>
        <position position="15"/>
    </location>
</feature>
<gene>
    <name evidence="6" type="ORF">ABT57_01380</name>
</gene>
<dbReference type="InterPro" id="IPR052995">
    <property type="entry name" value="LMW-PTP"/>
</dbReference>
<dbReference type="InterPro" id="IPR017867">
    <property type="entry name" value="Tyr_phospatase_low_mol_wt"/>
</dbReference>
<proteinExistence type="inferred from homology"/>
<dbReference type="OrthoDB" id="9784339at2"/>
<name>A0A0J1HII6_9GAMM</name>
<comment type="similarity">
    <text evidence="1">Belongs to the low molecular weight phosphotyrosine protein phosphatase family.</text>
</comment>
<keyword evidence="2" id="KW-0378">Hydrolase</keyword>
<dbReference type="SMART" id="SM00226">
    <property type="entry name" value="LMWPc"/>
    <property type="match status" value="1"/>
</dbReference>
<evidence type="ECO:0000256" key="4">
    <source>
        <dbReference type="PIRSR" id="PIRSR617867-1"/>
    </source>
</evidence>
<dbReference type="InterPro" id="IPR036196">
    <property type="entry name" value="Ptyr_pPase_sf"/>
</dbReference>
<comment type="caution">
    <text evidence="6">The sequence shown here is derived from an EMBL/GenBank/DDBJ whole genome shotgun (WGS) entry which is preliminary data.</text>
</comment>
<evidence type="ECO:0000313" key="6">
    <source>
        <dbReference type="EMBL" id="KLV11431.1"/>
    </source>
</evidence>
<dbReference type="Proteomes" id="UP000035909">
    <property type="component" value="Unassembled WGS sequence"/>
</dbReference>
<dbReference type="PANTHER" id="PTHR47439">
    <property type="entry name" value="LOW MOLECULAR WEIGHT PHOSPHOTYROSINE PROTEIN PHOSPHATASE-RELATED"/>
    <property type="match status" value="1"/>
</dbReference>
<keyword evidence="3" id="KW-0904">Protein phosphatase</keyword>
<dbReference type="FunFam" id="3.40.50.2300:FF:000113">
    <property type="entry name" value="Low molecular weight protein-tyrosine-phosphatase"/>
    <property type="match status" value="1"/>
</dbReference>
<organism evidence="6 7">
    <name type="scientific">Photobacterium ganghwense</name>
    <dbReference type="NCBI Taxonomy" id="320778"/>
    <lineage>
        <taxon>Bacteria</taxon>
        <taxon>Pseudomonadati</taxon>
        <taxon>Pseudomonadota</taxon>
        <taxon>Gammaproteobacteria</taxon>
        <taxon>Vibrionales</taxon>
        <taxon>Vibrionaceae</taxon>
        <taxon>Photobacterium</taxon>
    </lineage>
</organism>
<keyword evidence="7" id="KW-1185">Reference proteome</keyword>
<dbReference type="InterPro" id="IPR023485">
    <property type="entry name" value="Ptyr_pPase"/>
</dbReference>
<dbReference type="PATRIC" id="fig|320778.3.peg.293"/>
<dbReference type="EMBL" id="LDOU01000002">
    <property type="protein sequence ID" value="KLV11431.1"/>
    <property type="molecule type" value="Genomic_DNA"/>
</dbReference>
<feature type="domain" description="Phosphotyrosine protein phosphatase I" evidence="5">
    <location>
        <begin position="3"/>
        <end position="149"/>
    </location>
</feature>
<reference evidence="6 7" key="1">
    <citation type="submission" date="2015-05" db="EMBL/GenBank/DDBJ databases">
        <title>Photobacterium galathea sp. nov.</title>
        <authorList>
            <person name="Machado H."/>
            <person name="Gram L."/>
        </authorList>
    </citation>
    <scope>NUCLEOTIDE SEQUENCE [LARGE SCALE GENOMIC DNA]</scope>
    <source>
        <strain evidence="6 7">DSM 22954</strain>
    </source>
</reference>
<dbReference type="Pfam" id="PF01451">
    <property type="entry name" value="LMWPc"/>
    <property type="match status" value="1"/>
</dbReference>
<evidence type="ECO:0000313" key="7">
    <source>
        <dbReference type="Proteomes" id="UP000035909"/>
    </source>
</evidence>
<evidence type="ECO:0000256" key="3">
    <source>
        <dbReference type="ARBA" id="ARBA00022912"/>
    </source>
</evidence>
<accession>A0A0J1HII6</accession>
<dbReference type="AlphaFoldDB" id="A0A0J1HII6"/>
<dbReference type="SUPFAM" id="SSF52788">
    <property type="entry name" value="Phosphotyrosine protein phosphatases I"/>
    <property type="match status" value="1"/>
</dbReference>
<evidence type="ECO:0000256" key="1">
    <source>
        <dbReference type="ARBA" id="ARBA00011063"/>
    </source>
</evidence>
<feature type="active site" description="Proton donor" evidence="4">
    <location>
        <position position="123"/>
    </location>
</feature>
<dbReference type="GO" id="GO:0004725">
    <property type="term" value="F:protein tyrosine phosphatase activity"/>
    <property type="evidence" value="ECO:0007669"/>
    <property type="project" value="InterPro"/>
</dbReference>
<dbReference type="PANTHER" id="PTHR47439:SF1">
    <property type="entry name" value="ACID PHOSPHATASE"/>
    <property type="match status" value="1"/>
</dbReference>
<evidence type="ECO:0000256" key="2">
    <source>
        <dbReference type="ARBA" id="ARBA00022801"/>
    </source>
</evidence>